<dbReference type="Proteomes" id="UP000091967">
    <property type="component" value="Unassembled WGS sequence"/>
</dbReference>
<feature type="domain" description="BTB" evidence="1">
    <location>
        <begin position="19"/>
        <end position="95"/>
    </location>
</feature>
<dbReference type="EMBL" id="LYXU01000072">
    <property type="protein sequence ID" value="OBS16679.1"/>
    <property type="molecule type" value="Genomic_DNA"/>
</dbReference>
<dbReference type="OMA" id="TFASEFW"/>
<evidence type="ECO:0000313" key="3">
    <source>
        <dbReference type="Proteomes" id="UP000091967"/>
    </source>
</evidence>
<gene>
    <name evidence="2" type="ORF">FPOA_12714</name>
</gene>
<accession>A0A1B8A883</accession>
<dbReference type="InterPro" id="IPR000210">
    <property type="entry name" value="BTB/POZ_dom"/>
</dbReference>
<dbReference type="InterPro" id="IPR011333">
    <property type="entry name" value="SKP1/BTB/POZ_sf"/>
</dbReference>
<organism evidence="2 3">
    <name type="scientific">Fusarium poae</name>
    <dbReference type="NCBI Taxonomy" id="36050"/>
    <lineage>
        <taxon>Eukaryota</taxon>
        <taxon>Fungi</taxon>
        <taxon>Dikarya</taxon>
        <taxon>Ascomycota</taxon>
        <taxon>Pezizomycotina</taxon>
        <taxon>Sordariomycetes</taxon>
        <taxon>Hypocreomycetidae</taxon>
        <taxon>Hypocreales</taxon>
        <taxon>Nectriaceae</taxon>
        <taxon>Fusarium</taxon>
    </lineage>
</organism>
<dbReference type="PROSITE" id="PS50097">
    <property type="entry name" value="BTB"/>
    <property type="match status" value="1"/>
</dbReference>
<name>A0A1B8A883_FUSPO</name>
<dbReference type="SUPFAM" id="SSF54695">
    <property type="entry name" value="POZ domain"/>
    <property type="match status" value="1"/>
</dbReference>
<dbReference type="AlphaFoldDB" id="A0A1B8A883"/>
<comment type="caution">
    <text evidence="2">The sequence shown here is derived from an EMBL/GenBank/DDBJ whole genome shotgun (WGS) entry which is preliminary data.</text>
</comment>
<reference evidence="2 3" key="1">
    <citation type="submission" date="2016-06" db="EMBL/GenBank/DDBJ databases">
        <title>Living apart together: crosstalk between the core and supernumerary genomes in a fungal plant pathogen.</title>
        <authorList>
            <person name="Vanheule A."/>
            <person name="Audenaert K."/>
            <person name="Warris S."/>
            <person name="Van De Geest H."/>
            <person name="Schijlen E."/>
            <person name="Hofte M."/>
            <person name="De Saeger S."/>
            <person name="Haesaert G."/>
            <person name="Waalwijk C."/>
            <person name="Van Der Lee T."/>
        </authorList>
    </citation>
    <scope>NUCLEOTIDE SEQUENCE [LARGE SCALE GENOMIC DNA]</scope>
    <source>
        <strain evidence="2 3">2516</strain>
    </source>
</reference>
<dbReference type="Gene3D" id="3.30.710.10">
    <property type="entry name" value="Potassium Channel Kv1.1, Chain A"/>
    <property type="match status" value="1"/>
</dbReference>
<sequence>MENSKDAEANTVFEIAADGDLILIAGPQETRLRIHSMSLMAASKVFSVMFGPDWKEGHDMRDHDKPFELLLPDDNAAALKIICSVIHYQNEKVPRTLVAGDVLAVAIVADKYGCIDALKFASETWLRTSRDKASNLMLLAAAAYLFRNAQAFNEITRALVFDYDGTYLALSWDEVESVIPWRVLCLLEEQRGFARLRVAEILIAGVNDGTGMCCHKCGWTSKYAYAYIKLLQEKGLWPAHLFHISISKALEKAERMPDPVPEERSTQCQYAYKHEPPAYREDRRRELDSLNKKIGLCLHCIRLGRTDPDCGDPSHNR</sequence>
<evidence type="ECO:0000313" key="2">
    <source>
        <dbReference type="EMBL" id="OBS16679.1"/>
    </source>
</evidence>
<protein>
    <recommendedName>
        <fullName evidence="1">BTB domain-containing protein</fullName>
    </recommendedName>
</protein>
<dbReference type="STRING" id="36050.A0A1B8A883"/>
<keyword evidence="3" id="KW-1185">Reference proteome</keyword>
<evidence type="ECO:0000259" key="1">
    <source>
        <dbReference type="PROSITE" id="PS50097"/>
    </source>
</evidence>
<proteinExistence type="predicted"/>